<proteinExistence type="predicted"/>
<keyword evidence="2" id="KW-1185">Reference proteome</keyword>
<accession>A0ACA9NFM0</accession>
<evidence type="ECO:0000313" key="2">
    <source>
        <dbReference type="Proteomes" id="UP000789920"/>
    </source>
</evidence>
<feature type="non-terminal residue" evidence="1">
    <location>
        <position position="113"/>
    </location>
</feature>
<reference evidence="1" key="1">
    <citation type="submission" date="2021-06" db="EMBL/GenBank/DDBJ databases">
        <authorList>
            <person name="Kallberg Y."/>
            <person name="Tangrot J."/>
            <person name="Rosling A."/>
        </authorList>
    </citation>
    <scope>NUCLEOTIDE SEQUENCE</scope>
    <source>
        <strain evidence="1">MA461A</strain>
    </source>
</reference>
<gene>
    <name evidence="1" type="ORF">RPERSI_LOCUS7898</name>
</gene>
<comment type="caution">
    <text evidence="1">The sequence shown here is derived from an EMBL/GenBank/DDBJ whole genome shotgun (WGS) entry which is preliminary data.</text>
</comment>
<dbReference type="EMBL" id="CAJVQC010013842">
    <property type="protein sequence ID" value="CAG8651709.1"/>
    <property type="molecule type" value="Genomic_DNA"/>
</dbReference>
<name>A0ACA9NFM0_9GLOM</name>
<protein>
    <submittedName>
        <fullName evidence="1">24295_t:CDS:1</fullName>
    </submittedName>
</protein>
<organism evidence="1 2">
    <name type="scientific">Racocetra persica</name>
    <dbReference type="NCBI Taxonomy" id="160502"/>
    <lineage>
        <taxon>Eukaryota</taxon>
        <taxon>Fungi</taxon>
        <taxon>Fungi incertae sedis</taxon>
        <taxon>Mucoromycota</taxon>
        <taxon>Glomeromycotina</taxon>
        <taxon>Glomeromycetes</taxon>
        <taxon>Diversisporales</taxon>
        <taxon>Gigasporaceae</taxon>
        <taxon>Racocetra</taxon>
    </lineage>
</organism>
<sequence>MLLSTNNKLQPRMTMKYILIKLFFRASGDGGRDIIVEMDGYRFVVQCKAWYYKCIGREEADAFLTVVRRGNFDFGILVGVLEQKIAKGAYNAADESGGDIIVTLYTRMCQDIK</sequence>
<evidence type="ECO:0000313" key="1">
    <source>
        <dbReference type="EMBL" id="CAG8651709.1"/>
    </source>
</evidence>
<dbReference type="Proteomes" id="UP000789920">
    <property type="component" value="Unassembled WGS sequence"/>
</dbReference>